<accession>A0A6A8ACD9</accession>
<dbReference type="InterPro" id="IPR002589">
    <property type="entry name" value="Macro_dom"/>
</dbReference>
<dbReference type="Pfam" id="PF01661">
    <property type="entry name" value="Macro"/>
    <property type="match status" value="1"/>
</dbReference>
<keyword evidence="4" id="KW-1185">Reference proteome</keyword>
<evidence type="ECO:0000259" key="2">
    <source>
        <dbReference type="PROSITE" id="PS51154"/>
    </source>
</evidence>
<dbReference type="Proteomes" id="UP000435138">
    <property type="component" value="Unassembled WGS sequence"/>
</dbReference>
<dbReference type="EMBL" id="WIXI01000049">
    <property type="protein sequence ID" value="MQY48822.1"/>
    <property type="molecule type" value="Genomic_DNA"/>
</dbReference>
<evidence type="ECO:0000313" key="4">
    <source>
        <dbReference type="Proteomes" id="UP000435138"/>
    </source>
</evidence>
<dbReference type="SUPFAM" id="SSF52949">
    <property type="entry name" value="Macro domain-like"/>
    <property type="match status" value="1"/>
</dbReference>
<dbReference type="GO" id="GO:0140291">
    <property type="term" value="P:peptidyl-glutamate ADP-deribosylation"/>
    <property type="evidence" value="ECO:0007669"/>
    <property type="project" value="TreeGrafter"/>
</dbReference>
<reference evidence="3 4" key="1">
    <citation type="submission" date="2019-11" db="EMBL/GenBank/DDBJ databases">
        <title>Genome analysis of Rhizobacterium cereale a novel genus and species isolated from maize roots in North Spain.</title>
        <authorList>
            <person name="Menendez E."/>
            <person name="Flores-Felix J.D."/>
            <person name="Ramirez-Bahena M.-H."/>
            <person name="Igual J.M."/>
            <person name="Garcia-Fraile P."/>
            <person name="Peix A."/>
            <person name="Velazquez E."/>
        </authorList>
    </citation>
    <scope>NUCLEOTIDE SEQUENCE [LARGE SCALE GENOMIC DNA]</scope>
    <source>
        <strain evidence="3 4">RZME27</strain>
    </source>
</reference>
<feature type="domain" description="Macro" evidence="2">
    <location>
        <begin position="1"/>
        <end position="151"/>
    </location>
</feature>
<dbReference type="RefSeq" id="WP_153357959.1">
    <property type="nucleotide sequence ID" value="NZ_WIXI01000049.1"/>
</dbReference>
<dbReference type="PROSITE" id="PS51154">
    <property type="entry name" value="MACRO"/>
    <property type="match status" value="1"/>
</dbReference>
<comment type="catalytic activity">
    <reaction evidence="1">
        <text>an N-(ADP-alpha-D-ribosyl)-thymidine in DNA + H2O = a thymidine in DNA + ADP-D-ribose</text>
        <dbReference type="Rhea" id="RHEA:71655"/>
        <dbReference type="Rhea" id="RHEA-COMP:13556"/>
        <dbReference type="Rhea" id="RHEA-COMP:18051"/>
        <dbReference type="ChEBI" id="CHEBI:15377"/>
        <dbReference type="ChEBI" id="CHEBI:57967"/>
        <dbReference type="ChEBI" id="CHEBI:137386"/>
        <dbReference type="ChEBI" id="CHEBI:191199"/>
    </reaction>
    <physiologicalReaction direction="left-to-right" evidence="1">
        <dbReference type="Rhea" id="RHEA:71656"/>
    </physiologicalReaction>
</comment>
<dbReference type="AlphaFoldDB" id="A0A6A8ACD9"/>
<protein>
    <submittedName>
        <fullName evidence="3">Phosphatase</fullName>
    </submittedName>
</protein>
<evidence type="ECO:0000256" key="1">
    <source>
        <dbReference type="ARBA" id="ARBA00035885"/>
    </source>
</evidence>
<comment type="caution">
    <text evidence="3">The sequence shown here is derived from an EMBL/GenBank/DDBJ whole genome shotgun (WGS) entry which is preliminary data.</text>
</comment>
<dbReference type="InterPro" id="IPR043472">
    <property type="entry name" value="Macro_dom-like"/>
</dbReference>
<gene>
    <name evidence="3" type="ORF">GAO09_22570</name>
</gene>
<dbReference type="PANTHER" id="PTHR12521:SF0">
    <property type="entry name" value="ADP-RIBOSE GLYCOHYDROLASE OARD1"/>
    <property type="match status" value="1"/>
</dbReference>
<dbReference type="SMART" id="SM00506">
    <property type="entry name" value="A1pp"/>
    <property type="match status" value="1"/>
</dbReference>
<proteinExistence type="predicted"/>
<dbReference type="Gene3D" id="3.40.220.10">
    <property type="entry name" value="Leucine Aminopeptidase, subunit E, domain 1"/>
    <property type="match status" value="1"/>
</dbReference>
<name>A0A6A8ACD9_9HYPH</name>
<organism evidence="3 4">
    <name type="scientific">Endobacterium cereale</name>
    <dbReference type="NCBI Taxonomy" id="2663029"/>
    <lineage>
        <taxon>Bacteria</taxon>
        <taxon>Pseudomonadati</taxon>
        <taxon>Pseudomonadota</taxon>
        <taxon>Alphaproteobacteria</taxon>
        <taxon>Hyphomicrobiales</taxon>
        <taxon>Rhizobiaceae</taxon>
        <taxon>Endobacterium</taxon>
    </lineage>
</organism>
<dbReference type="InterPro" id="IPR050892">
    <property type="entry name" value="ADP-ribose_metab_enzymes"/>
</dbReference>
<dbReference type="PANTHER" id="PTHR12521">
    <property type="entry name" value="PROTEIN C6ORF130"/>
    <property type="match status" value="1"/>
</dbReference>
<sequence>MKTIQGDLLALVLDGSFDVILHGCNCQCQMGKGIALSIKKQFPEAYAADCKTAKADAAKLGTISVASIERGDCLFDVVNAYTQFHWRGDGILADYDAIRSAMRTVKARYAGQRIGYPKIGAGLAGGDWQVIAAIIDEELVGEDHTFVEFVG</sequence>
<evidence type="ECO:0000313" key="3">
    <source>
        <dbReference type="EMBL" id="MQY48822.1"/>
    </source>
</evidence>